<protein>
    <submittedName>
        <fullName evidence="1">Uncharacterized protein</fullName>
    </submittedName>
</protein>
<reference evidence="1 2" key="1">
    <citation type="submission" date="2020-12" db="EMBL/GenBank/DDBJ databases">
        <title>Oil enriched cultivation method for isolating marine PHA-producing bacteria.</title>
        <authorList>
            <person name="Zheng W."/>
            <person name="Yu S."/>
            <person name="Huang Y."/>
        </authorList>
    </citation>
    <scope>NUCLEOTIDE SEQUENCE [LARGE SCALE GENOMIC DNA]</scope>
    <source>
        <strain evidence="1 2">SY-2-6</strain>
    </source>
</reference>
<dbReference type="EMBL" id="JAEKJY010000001">
    <property type="protein sequence ID" value="MBN8234715.1"/>
    <property type="molecule type" value="Genomic_DNA"/>
</dbReference>
<organism evidence="1 2">
    <name type="scientific">Halobacillus kuroshimensis</name>
    <dbReference type="NCBI Taxonomy" id="302481"/>
    <lineage>
        <taxon>Bacteria</taxon>
        <taxon>Bacillati</taxon>
        <taxon>Bacillota</taxon>
        <taxon>Bacilli</taxon>
        <taxon>Bacillales</taxon>
        <taxon>Bacillaceae</taxon>
        <taxon>Halobacillus</taxon>
    </lineage>
</organism>
<accession>A0ABS3DTS7</accession>
<gene>
    <name evidence="1" type="ORF">JF544_05615</name>
</gene>
<sequence>MSKLNKAEMLELKNNYFKKLDRGIELEKILWFIEQDVVDTGQVNKLQKDIVKEIKEREYREKVKFYEDVNEALDSPEKWIMRGHAIVKAYPHPVLRGINVVGIEYKTTPFLFPDELWELYCEIEVELSIHIPEWKANRAIDFMMLREQGYKDSQIARMYNLNPSVVTNNIAQLEEDRVKVSKKDLEWYKQFYLFVHKKAL</sequence>
<name>A0ABS3DTS7_9BACI</name>
<comment type="caution">
    <text evidence="1">The sequence shown here is derived from an EMBL/GenBank/DDBJ whole genome shotgun (WGS) entry which is preliminary data.</text>
</comment>
<keyword evidence="2" id="KW-1185">Reference proteome</keyword>
<proteinExistence type="predicted"/>
<evidence type="ECO:0000313" key="2">
    <source>
        <dbReference type="Proteomes" id="UP000663970"/>
    </source>
</evidence>
<dbReference type="Proteomes" id="UP000663970">
    <property type="component" value="Unassembled WGS sequence"/>
</dbReference>
<dbReference type="RefSeq" id="WP_206932820.1">
    <property type="nucleotide sequence ID" value="NZ_JAEKJY010000001.1"/>
</dbReference>
<evidence type="ECO:0000313" key="1">
    <source>
        <dbReference type="EMBL" id="MBN8234715.1"/>
    </source>
</evidence>